<dbReference type="Gene3D" id="3.30.200.20">
    <property type="entry name" value="Phosphorylase Kinase, domain 1"/>
    <property type="match status" value="1"/>
</dbReference>
<keyword evidence="3" id="KW-0808">Transferase</keyword>
<dbReference type="EMBL" id="QKYT01000462">
    <property type="protein sequence ID" value="RIA84884.1"/>
    <property type="molecule type" value="Genomic_DNA"/>
</dbReference>
<dbReference type="SUPFAM" id="SSF56112">
    <property type="entry name" value="Protein kinase-like (PK-like)"/>
    <property type="match status" value="1"/>
</dbReference>
<name>A0A397SQF1_9GLOM</name>
<keyword evidence="4" id="KW-1185">Reference proteome</keyword>
<proteinExistence type="predicted"/>
<feature type="domain" description="Protein kinase" evidence="2">
    <location>
        <begin position="1"/>
        <end position="232"/>
    </location>
</feature>
<dbReference type="Proteomes" id="UP000265703">
    <property type="component" value="Unassembled WGS sequence"/>
</dbReference>
<accession>A0A397SQF1</accession>
<sequence>MASWIKKKINNDDINYFKYEFSNKIEIGRGGFGIVYKADWNFRGMDKAALKILINNGSSIDAKKLEEFIKELKFIRSFNYHPNINHFAGHSKNILVNGDKENRTLMIVDFGLFKVLTEKPSPDSKQGIGMLEYTDPMFFKSNNSNFIRDKKSDIYSLGILLWEITSGHPPYQDIDQIFLSSKIGKGFREKPIKGTPSNYSDLYERCWNDDPNQRPDIDEVYVILIKLQHPKKRAKESSLHDENISSSLVFNFFKLNLNDNIIDENELNNALKEIKEGYIKNNDTGPTKWFDFEHILKKHKPQSNHIFNHLENNPNTQR</sequence>
<keyword evidence="1" id="KW-0547">Nucleotide-binding</keyword>
<dbReference type="Gene3D" id="1.10.510.10">
    <property type="entry name" value="Transferase(Phosphotransferase) domain 1"/>
    <property type="match status" value="1"/>
</dbReference>
<reference evidence="3 4" key="1">
    <citation type="submission" date="2018-06" db="EMBL/GenBank/DDBJ databases">
        <title>Comparative genomics reveals the genomic features of Rhizophagus irregularis, R. cerebriforme, R. diaphanum and Gigaspora rosea, and their symbiotic lifestyle signature.</title>
        <authorList>
            <person name="Morin E."/>
            <person name="San Clemente H."/>
            <person name="Chen E.C.H."/>
            <person name="De La Providencia I."/>
            <person name="Hainaut M."/>
            <person name="Kuo A."/>
            <person name="Kohler A."/>
            <person name="Murat C."/>
            <person name="Tang N."/>
            <person name="Roy S."/>
            <person name="Loubradou J."/>
            <person name="Henrissat B."/>
            <person name="Grigoriev I.V."/>
            <person name="Corradi N."/>
            <person name="Roux C."/>
            <person name="Martin F.M."/>
        </authorList>
    </citation>
    <scope>NUCLEOTIDE SEQUENCE [LARGE SCALE GENOMIC DNA]</scope>
    <source>
        <strain evidence="3 4">DAOM 227022</strain>
    </source>
</reference>
<organism evidence="3 4">
    <name type="scientific">Glomus cerebriforme</name>
    <dbReference type="NCBI Taxonomy" id="658196"/>
    <lineage>
        <taxon>Eukaryota</taxon>
        <taxon>Fungi</taxon>
        <taxon>Fungi incertae sedis</taxon>
        <taxon>Mucoromycota</taxon>
        <taxon>Glomeromycotina</taxon>
        <taxon>Glomeromycetes</taxon>
        <taxon>Glomerales</taxon>
        <taxon>Glomeraceae</taxon>
        <taxon>Glomus</taxon>
    </lineage>
</organism>
<gene>
    <name evidence="3" type="ORF">C1645_741995</name>
</gene>
<feature type="binding site" evidence="1">
    <location>
        <position position="51"/>
    </location>
    <ligand>
        <name>ATP</name>
        <dbReference type="ChEBI" id="CHEBI:30616"/>
    </ligand>
</feature>
<dbReference type="PROSITE" id="PS00107">
    <property type="entry name" value="PROTEIN_KINASE_ATP"/>
    <property type="match status" value="1"/>
</dbReference>
<evidence type="ECO:0000313" key="4">
    <source>
        <dbReference type="Proteomes" id="UP000265703"/>
    </source>
</evidence>
<dbReference type="PROSITE" id="PS50011">
    <property type="entry name" value="PROTEIN_KINASE_DOM"/>
    <property type="match status" value="1"/>
</dbReference>
<dbReference type="PANTHER" id="PTHR44329">
    <property type="entry name" value="SERINE/THREONINE-PROTEIN KINASE TNNI3K-RELATED"/>
    <property type="match status" value="1"/>
</dbReference>
<keyword evidence="1" id="KW-0067">ATP-binding</keyword>
<comment type="caution">
    <text evidence="3">The sequence shown here is derived from an EMBL/GenBank/DDBJ whole genome shotgun (WGS) entry which is preliminary data.</text>
</comment>
<dbReference type="GO" id="GO:0004674">
    <property type="term" value="F:protein serine/threonine kinase activity"/>
    <property type="evidence" value="ECO:0007669"/>
    <property type="project" value="TreeGrafter"/>
</dbReference>
<dbReference type="InterPro" id="IPR017441">
    <property type="entry name" value="Protein_kinase_ATP_BS"/>
</dbReference>
<protein>
    <submittedName>
        <fullName evidence="3">Kinase-like domain-containing protein</fullName>
    </submittedName>
</protein>
<dbReference type="GO" id="GO:0005524">
    <property type="term" value="F:ATP binding"/>
    <property type="evidence" value="ECO:0007669"/>
    <property type="project" value="UniProtKB-UniRule"/>
</dbReference>
<dbReference type="Pfam" id="PF07714">
    <property type="entry name" value="PK_Tyr_Ser-Thr"/>
    <property type="match status" value="1"/>
</dbReference>
<dbReference type="InterPro" id="IPR011009">
    <property type="entry name" value="Kinase-like_dom_sf"/>
</dbReference>
<evidence type="ECO:0000259" key="2">
    <source>
        <dbReference type="PROSITE" id="PS50011"/>
    </source>
</evidence>
<dbReference type="OrthoDB" id="2425131at2759"/>
<dbReference type="InterPro" id="IPR000719">
    <property type="entry name" value="Prot_kinase_dom"/>
</dbReference>
<dbReference type="InterPro" id="IPR051681">
    <property type="entry name" value="Ser/Thr_Kinases-Pseudokinases"/>
</dbReference>
<dbReference type="AlphaFoldDB" id="A0A397SQF1"/>
<evidence type="ECO:0000256" key="1">
    <source>
        <dbReference type="PROSITE-ProRule" id="PRU10141"/>
    </source>
</evidence>
<dbReference type="STRING" id="658196.A0A397SQF1"/>
<evidence type="ECO:0000313" key="3">
    <source>
        <dbReference type="EMBL" id="RIA84884.1"/>
    </source>
</evidence>
<keyword evidence="3" id="KW-0418">Kinase</keyword>
<dbReference type="InterPro" id="IPR001245">
    <property type="entry name" value="Ser-Thr/Tyr_kinase_cat_dom"/>
</dbReference>